<accession>A0AAW7M8V2</accession>
<dbReference type="Proteomes" id="UP001172737">
    <property type="component" value="Unassembled WGS sequence"/>
</dbReference>
<feature type="domain" description="SLH" evidence="2">
    <location>
        <begin position="341"/>
        <end position="404"/>
    </location>
</feature>
<sequence length="461" mass="48428">MKHTHSRALAGILATTLGAAGLVAAGAPALATSAAPTALYGFEDAASIAASDDSTDGVIGVTRAMSGISGLDAASGCFYAIAAQNLDDGDYAYQFTRFGGYGDTFPAGGWTASADFYLDVDVATGGSLDQFDWSVAANGSDGAHQRDYIFHAQSAGAGSWTIGASNNSGFVGVGASPLTGDTLTVTESGWYTFAHDFRDEAGVLAVDMTVLDADGVELASWTRTSPADTIPDAVGANRYGWITVNGFEQLPIDNVLMNAERPSEGCQPFVDVTGVEGAAGYSEHELAIRWMALSGLSKGWTTPGGQEFRPLAQTTRDAFAAFLWRQSGSPEPTLTASPFADVSGDPSSPLYNEHWKAIFWMSETGLADGWADGTYRPLSPVKRDAIAAFLYRLAGSPALATSSSPFSDVALSDTSIEHRVAIVWMHEAGLSTGWSDGTYRPFTATKRDALAAFLFRRSMTI</sequence>
<protein>
    <submittedName>
        <fullName evidence="3">S-layer homology domain-containing protein</fullName>
    </submittedName>
</protein>
<evidence type="ECO:0000259" key="2">
    <source>
        <dbReference type="PROSITE" id="PS51272"/>
    </source>
</evidence>
<feature type="chain" id="PRO_5043510449" evidence="1">
    <location>
        <begin position="35"/>
        <end position="461"/>
    </location>
</feature>
<organism evidence="3 4">
    <name type="scientific">Demequina lignilytica</name>
    <dbReference type="NCBI Taxonomy" id="3051663"/>
    <lineage>
        <taxon>Bacteria</taxon>
        <taxon>Bacillati</taxon>
        <taxon>Actinomycetota</taxon>
        <taxon>Actinomycetes</taxon>
        <taxon>Micrococcales</taxon>
        <taxon>Demequinaceae</taxon>
        <taxon>Demequina</taxon>
    </lineage>
</organism>
<name>A0AAW7M8V2_9MICO</name>
<evidence type="ECO:0000313" key="4">
    <source>
        <dbReference type="Proteomes" id="UP001172737"/>
    </source>
</evidence>
<evidence type="ECO:0000256" key="1">
    <source>
        <dbReference type="SAM" id="SignalP"/>
    </source>
</evidence>
<gene>
    <name evidence="3" type="ORF">QQX10_04145</name>
</gene>
<reference evidence="3" key="1">
    <citation type="submission" date="2023-06" db="EMBL/GenBank/DDBJ databases">
        <title>Sysu t00039.</title>
        <authorList>
            <person name="Gao L."/>
            <person name="Fang B.-Z."/>
            <person name="Li W.-J."/>
        </authorList>
    </citation>
    <scope>NUCLEOTIDE SEQUENCE</scope>
    <source>
        <strain evidence="3">SYSU T00039</strain>
    </source>
</reference>
<dbReference type="InterPro" id="IPR001119">
    <property type="entry name" value="SLH_dom"/>
</dbReference>
<keyword evidence="1" id="KW-0732">Signal</keyword>
<dbReference type="EMBL" id="JAUHPX010000002">
    <property type="protein sequence ID" value="MDN4487356.1"/>
    <property type="molecule type" value="Genomic_DNA"/>
</dbReference>
<comment type="caution">
    <text evidence="3">The sequence shown here is derived from an EMBL/GenBank/DDBJ whole genome shotgun (WGS) entry which is preliminary data.</text>
</comment>
<proteinExistence type="predicted"/>
<dbReference type="Pfam" id="PF00395">
    <property type="entry name" value="SLH"/>
    <property type="match status" value="1"/>
</dbReference>
<feature type="signal peptide" evidence="1">
    <location>
        <begin position="1"/>
        <end position="34"/>
    </location>
</feature>
<dbReference type="RefSeq" id="WP_301118422.1">
    <property type="nucleotide sequence ID" value="NZ_JAUHPX010000002.1"/>
</dbReference>
<keyword evidence="4" id="KW-1185">Reference proteome</keyword>
<evidence type="ECO:0000313" key="3">
    <source>
        <dbReference type="EMBL" id="MDN4487356.1"/>
    </source>
</evidence>
<dbReference type="PROSITE" id="PS51272">
    <property type="entry name" value="SLH"/>
    <property type="match status" value="1"/>
</dbReference>
<dbReference type="AlphaFoldDB" id="A0AAW7M8V2"/>